<evidence type="ECO:0000256" key="4">
    <source>
        <dbReference type="HAMAP-Rule" id="MF_01930"/>
    </source>
</evidence>
<evidence type="ECO:0000259" key="5">
    <source>
        <dbReference type="Pfam" id="PF00551"/>
    </source>
</evidence>
<dbReference type="EMBL" id="QRCT01000028">
    <property type="protein sequence ID" value="RDU23390.1"/>
    <property type="molecule type" value="Genomic_DNA"/>
</dbReference>
<comment type="catalytic activity">
    <reaction evidence="4">
        <text>N(1)-(5-phospho-beta-D-ribosyl)glycinamide + (6R)-10-formyltetrahydrofolate = N(2)-formyl-N(1)-(5-phospho-beta-D-ribosyl)glycinamide + (6S)-5,6,7,8-tetrahydrofolate + H(+)</text>
        <dbReference type="Rhea" id="RHEA:15053"/>
        <dbReference type="ChEBI" id="CHEBI:15378"/>
        <dbReference type="ChEBI" id="CHEBI:57453"/>
        <dbReference type="ChEBI" id="CHEBI:143788"/>
        <dbReference type="ChEBI" id="CHEBI:147286"/>
        <dbReference type="ChEBI" id="CHEBI:195366"/>
        <dbReference type="EC" id="2.1.2.2"/>
    </reaction>
</comment>
<feature type="binding site" evidence="4">
    <location>
        <position position="108"/>
    </location>
    <ligand>
        <name>(6R)-10-formyltetrahydrofolate</name>
        <dbReference type="ChEBI" id="CHEBI:195366"/>
    </ligand>
</feature>
<dbReference type="GO" id="GO:0006189">
    <property type="term" value="P:'de novo' IMP biosynthetic process"/>
    <property type="evidence" value="ECO:0007669"/>
    <property type="project" value="UniProtKB-UniRule"/>
</dbReference>
<feature type="domain" description="Formyl transferase N-terminal" evidence="5">
    <location>
        <begin position="3"/>
        <end position="188"/>
    </location>
</feature>
<comment type="function">
    <text evidence="4">Catalyzes the transfer of a formyl group from 10-formyltetrahydrofolate to 5-phospho-ribosyl-glycinamide (GAR), producing 5-phospho-ribosyl-N-formylglycinamide (FGAR) and tetrahydrofolate.</text>
</comment>
<dbReference type="Gene3D" id="3.40.50.170">
    <property type="entry name" value="Formyl transferase, N-terminal domain"/>
    <property type="match status" value="1"/>
</dbReference>
<organism evidence="6 7">
    <name type="scientific">Anaerosacchariphilus polymeriproducens</name>
    <dbReference type="NCBI Taxonomy" id="1812858"/>
    <lineage>
        <taxon>Bacteria</taxon>
        <taxon>Bacillati</taxon>
        <taxon>Bacillota</taxon>
        <taxon>Clostridia</taxon>
        <taxon>Lachnospirales</taxon>
        <taxon>Lachnospiraceae</taxon>
        <taxon>Anaerosacchariphilus</taxon>
    </lineage>
</organism>
<dbReference type="Proteomes" id="UP000255036">
    <property type="component" value="Unassembled WGS sequence"/>
</dbReference>
<evidence type="ECO:0000313" key="6">
    <source>
        <dbReference type="EMBL" id="RDU23390.1"/>
    </source>
</evidence>
<dbReference type="PANTHER" id="PTHR43369:SF2">
    <property type="entry name" value="PHOSPHORIBOSYLGLYCINAMIDE FORMYLTRANSFERASE"/>
    <property type="match status" value="1"/>
</dbReference>
<proteinExistence type="inferred from homology"/>
<dbReference type="AlphaFoldDB" id="A0A371AV88"/>
<dbReference type="NCBIfam" id="TIGR00639">
    <property type="entry name" value="PurN"/>
    <property type="match status" value="1"/>
</dbReference>
<dbReference type="OrthoDB" id="9806170at2"/>
<evidence type="ECO:0000313" key="7">
    <source>
        <dbReference type="Proteomes" id="UP000255036"/>
    </source>
</evidence>
<sequence>MLKIAVLVSGGGTNLQAIIDAVEQRTITNTKIEVVISNNKNAYALERAKKHNIDSKCISPKDFETREEFHDALLKTLEDHQIDLIVLAGYLVVISEKMIQRYEDKIINIHPSLIPAFCGTGYYGLKVHEAALERGVKVAGATVHFVDEGTDTGPIILQKPVQVEEGDTPKILQQRVMEQAEWIILPQAIDLIANKKIQVVNKKVKILI</sequence>
<keyword evidence="2 4" id="KW-0808">Transferase</keyword>
<evidence type="ECO:0000256" key="1">
    <source>
        <dbReference type="ARBA" id="ARBA00005054"/>
    </source>
</evidence>
<dbReference type="RefSeq" id="WP_115482059.1">
    <property type="nucleotide sequence ID" value="NZ_QRCT01000028.1"/>
</dbReference>
<comment type="similarity">
    <text evidence="4">Belongs to the GART family.</text>
</comment>
<reference evidence="6 7" key="1">
    <citation type="submission" date="2018-07" db="EMBL/GenBank/DDBJ databases">
        <title>Anaerosacharophilus polymeroproducens gen. nov. sp. nov., an anaerobic bacterium isolated from salt field.</title>
        <authorList>
            <person name="Kim W."/>
            <person name="Yang S.-H."/>
            <person name="Oh J."/>
            <person name="Lee J.-H."/>
            <person name="Kwon K.K."/>
        </authorList>
    </citation>
    <scope>NUCLEOTIDE SEQUENCE [LARGE SCALE GENOMIC DNA]</scope>
    <source>
        <strain evidence="6 7">MCWD5</strain>
    </source>
</reference>
<gene>
    <name evidence="4" type="primary">purN</name>
    <name evidence="6" type="ORF">DWV06_10065</name>
</gene>
<dbReference type="Pfam" id="PF00551">
    <property type="entry name" value="Formyl_trans_N"/>
    <property type="match status" value="1"/>
</dbReference>
<feature type="site" description="Raises pKa of active site His" evidence="4">
    <location>
        <position position="151"/>
    </location>
</feature>
<dbReference type="CDD" id="cd08645">
    <property type="entry name" value="FMT_core_GART"/>
    <property type="match status" value="1"/>
</dbReference>
<dbReference type="HAMAP" id="MF_01930">
    <property type="entry name" value="PurN"/>
    <property type="match status" value="1"/>
</dbReference>
<accession>A0A371AV88</accession>
<comment type="pathway">
    <text evidence="1 4">Purine metabolism; IMP biosynthesis via de novo pathway; N(2)-formyl-N(1)-(5-phospho-D-ribosyl)glycinamide from N(1)-(5-phospho-D-ribosyl)glycinamide (10-formyl THF route): step 1/1.</text>
</comment>
<dbReference type="InterPro" id="IPR004607">
    <property type="entry name" value="GART"/>
</dbReference>
<dbReference type="SUPFAM" id="SSF53328">
    <property type="entry name" value="Formyltransferase"/>
    <property type="match status" value="1"/>
</dbReference>
<name>A0A371AV88_9FIRM</name>
<evidence type="ECO:0000256" key="3">
    <source>
        <dbReference type="ARBA" id="ARBA00022755"/>
    </source>
</evidence>
<feature type="binding site" evidence="4">
    <location>
        <position position="66"/>
    </location>
    <ligand>
        <name>(6R)-10-formyltetrahydrofolate</name>
        <dbReference type="ChEBI" id="CHEBI:195366"/>
    </ligand>
</feature>
<dbReference type="EC" id="2.1.2.2" evidence="4"/>
<protein>
    <recommendedName>
        <fullName evidence="4">Phosphoribosylglycinamide formyltransferase</fullName>
        <ecNumber evidence="4">2.1.2.2</ecNumber>
    </recommendedName>
    <alternativeName>
        <fullName evidence="4">5'-phosphoribosylglycinamide transformylase</fullName>
    </alternativeName>
    <alternativeName>
        <fullName evidence="4">GAR transformylase</fullName>
        <shortName evidence="4">GART</shortName>
    </alternativeName>
</protein>
<keyword evidence="7" id="KW-1185">Reference proteome</keyword>
<dbReference type="GO" id="GO:0005829">
    <property type="term" value="C:cytosol"/>
    <property type="evidence" value="ECO:0007669"/>
    <property type="project" value="TreeGrafter"/>
</dbReference>
<dbReference type="InterPro" id="IPR002376">
    <property type="entry name" value="Formyl_transf_N"/>
</dbReference>
<feature type="active site" description="Proton donor" evidence="4">
    <location>
        <position position="110"/>
    </location>
</feature>
<dbReference type="PANTHER" id="PTHR43369">
    <property type="entry name" value="PHOSPHORIBOSYLGLYCINAMIDE FORMYLTRANSFERASE"/>
    <property type="match status" value="1"/>
</dbReference>
<dbReference type="UniPathway" id="UPA00074">
    <property type="reaction ID" value="UER00126"/>
</dbReference>
<evidence type="ECO:0000256" key="2">
    <source>
        <dbReference type="ARBA" id="ARBA00022679"/>
    </source>
</evidence>
<comment type="caution">
    <text evidence="6">The sequence shown here is derived from an EMBL/GenBank/DDBJ whole genome shotgun (WGS) entry which is preliminary data.</text>
</comment>
<dbReference type="InterPro" id="IPR036477">
    <property type="entry name" value="Formyl_transf_N_sf"/>
</dbReference>
<feature type="binding site" evidence="4">
    <location>
        <begin position="12"/>
        <end position="14"/>
    </location>
    <ligand>
        <name>N(1)-(5-phospho-beta-D-ribosyl)glycinamide</name>
        <dbReference type="ChEBI" id="CHEBI:143788"/>
    </ligand>
</feature>
<keyword evidence="3 4" id="KW-0658">Purine biosynthesis</keyword>
<comment type="caution">
    <text evidence="4">Lacks conserved residue(s) required for the propagation of feature annotation.</text>
</comment>
<dbReference type="GO" id="GO:0004644">
    <property type="term" value="F:phosphoribosylglycinamide formyltransferase activity"/>
    <property type="evidence" value="ECO:0007669"/>
    <property type="project" value="UniProtKB-UniRule"/>
</dbReference>